<feature type="region of interest" description="Disordered" evidence="1">
    <location>
        <begin position="165"/>
        <end position="210"/>
    </location>
</feature>
<feature type="region of interest" description="Disordered" evidence="1">
    <location>
        <begin position="1"/>
        <end position="34"/>
    </location>
</feature>
<dbReference type="AlphaFoldDB" id="A0A857J8X3"/>
<dbReference type="EMBL" id="CP047650">
    <property type="protein sequence ID" value="QHI99541.1"/>
    <property type="molecule type" value="Genomic_DNA"/>
</dbReference>
<sequence>MAFHPLHPSHHRSLPDLRRVPTKDSTQVKADPGTSRRSFSVLFELPDDRTETAQDTDFGSARHLFDPLTALLLVTCIEHLLPIVEELELLLAPGQTLPPHDPRTVELVRTQEYHPHFGDELLAGLCSFAAILATLREISLGKARFVQDDMPLFADVLEVVMPRPRPQAAAASVPGPVIEEPADEDQAPDATTKASQTPRTGPVITEVTDE</sequence>
<dbReference type="Proteomes" id="UP000464787">
    <property type="component" value="Chromosome"/>
</dbReference>
<reference evidence="2 3" key="1">
    <citation type="submission" date="2020-01" db="EMBL/GenBank/DDBJ databases">
        <title>Genome sequencing of strain KACC 21265.</title>
        <authorList>
            <person name="Heo J."/>
            <person name="Kim S.-J."/>
            <person name="Kim J.-S."/>
            <person name="Hong S.-B."/>
            <person name="Kwon S.-W."/>
        </authorList>
    </citation>
    <scope>NUCLEOTIDE SEQUENCE [LARGE SCALE GENOMIC DNA]</scope>
    <source>
        <strain evidence="2 3">KACC 21265</strain>
    </source>
</reference>
<keyword evidence="3" id="KW-1185">Reference proteome</keyword>
<feature type="compositionally biased region" description="Basic and acidic residues" evidence="1">
    <location>
        <begin position="13"/>
        <end position="22"/>
    </location>
</feature>
<gene>
    <name evidence="2" type="ORF">GT347_17120</name>
</gene>
<evidence type="ECO:0000313" key="2">
    <source>
        <dbReference type="EMBL" id="QHI99541.1"/>
    </source>
</evidence>
<evidence type="ECO:0000256" key="1">
    <source>
        <dbReference type="SAM" id="MobiDB-lite"/>
    </source>
</evidence>
<proteinExistence type="predicted"/>
<protein>
    <submittedName>
        <fullName evidence="2">Uncharacterized protein</fullName>
    </submittedName>
</protein>
<evidence type="ECO:0000313" key="3">
    <source>
        <dbReference type="Proteomes" id="UP000464787"/>
    </source>
</evidence>
<organism evidence="2 3">
    <name type="scientific">Xylophilus rhododendri</name>
    <dbReference type="NCBI Taxonomy" id="2697032"/>
    <lineage>
        <taxon>Bacteria</taxon>
        <taxon>Pseudomonadati</taxon>
        <taxon>Pseudomonadota</taxon>
        <taxon>Betaproteobacteria</taxon>
        <taxon>Burkholderiales</taxon>
        <taxon>Xylophilus</taxon>
    </lineage>
</organism>
<name>A0A857J8X3_9BURK</name>
<dbReference type="RefSeq" id="WP_160553353.1">
    <property type="nucleotide sequence ID" value="NZ_CP047650.1"/>
</dbReference>
<dbReference type="KEGG" id="xyk:GT347_17120"/>
<accession>A0A857J8X3</accession>